<keyword evidence="8" id="KW-1185">Reference proteome</keyword>
<dbReference type="EMBL" id="BMKL01000001">
    <property type="protein sequence ID" value="GGE02879.1"/>
    <property type="molecule type" value="Genomic_DNA"/>
</dbReference>
<feature type="transmembrane region" description="Helical" evidence="5">
    <location>
        <begin position="353"/>
        <end position="375"/>
    </location>
</feature>
<evidence type="ECO:0000256" key="4">
    <source>
        <dbReference type="ARBA" id="ARBA00023136"/>
    </source>
</evidence>
<gene>
    <name evidence="7" type="ORF">GCM10011515_23120</name>
</gene>
<feature type="transmembrane region" description="Helical" evidence="5">
    <location>
        <begin position="174"/>
        <end position="195"/>
    </location>
</feature>
<feature type="transmembrane region" description="Helical" evidence="5">
    <location>
        <begin position="266"/>
        <end position="289"/>
    </location>
</feature>
<feature type="transmembrane region" description="Helical" evidence="5">
    <location>
        <begin position="207"/>
        <end position="226"/>
    </location>
</feature>
<protein>
    <recommendedName>
        <fullName evidence="6">ABC-2 type transporter transmembrane domain-containing protein</fullName>
    </recommendedName>
</protein>
<feature type="domain" description="ABC-2 type transporter transmembrane" evidence="6">
    <location>
        <begin position="170"/>
        <end position="365"/>
    </location>
</feature>
<evidence type="ECO:0000313" key="7">
    <source>
        <dbReference type="EMBL" id="GGE02879.1"/>
    </source>
</evidence>
<keyword evidence="3 5" id="KW-1133">Transmembrane helix</keyword>
<keyword evidence="2 5" id="KW-0812">Transmembrane</keyword>
<organism evidence="7 8">
    <name type="scientific">Tsuneonella deserti</name>
    <dbReference type="NCBI Taxonomy" id="2035528"/>
    <lineage>
        <taxon>Bacteria</taxon>
        <taxon>Pseudomonadati</taxon>
        <taxon>Pseudomonadota</taxon>
        <taxon>Alphaproteobacteria</taxon>
        <taxon>Sphingomonadales</taxon>
        <taxon>Erythrobacteraceae</taxon>
        <taxon>Tsuneonella</taxon>
    </lineage>
</organism>
<accession>A0ABQ1SBX0</accession>
<feature type="transmembrane region" description="Helical" evidence="5">
    <location>
        <begin position="233"/>
        <end position="254"/>
    </location>
</feature>
<dbReference type="Proteomes" id="UP000619041">
    <property type="component" value="Unassembled WGS sequence"/>
</dbReference>
<comment type="subcellular location">
    <subcellularLocation>
        <location evidence="1">Membrane</location>
        <topology evidence="1">Multi-pass membrane protein</topology>
    </subcellularLocation>
</comment>
<feature type="transmembrane region" description="Helical" evidence="5">
    <location>
        <begin position="30"/>
        <end position="51"/>
    </location>
</feature>
<dbReference type="Pfam" id="PF12698">
    <property type="entry name" value="ABC2_membrane_3"/>
    <property type="match status" value="1"/>
</dbReference>
<evidence type="ECO:0000256" key="2">
    <source>
        <dbReference type="ARBA" id="ARBA00022692"/>
    </source>
</evidence>
<evidence type="ECO:0000259" key="6">
    <source>
        <dbReference type="Pfam" id="PF12698"/>
    </source>
</evidence>
<reference evidence="8" key="1">
    <citation type="journal article" date="2019" name="Int. J. Syst. Evol. Microbiol.">
        <title>The Global Catalogue of Microorganisms (GCM) 10K type strain sequencing project: providing services to taxonomists for standard genome sequencing and annotation.</title>
        <authorList>
            <consortium name="The Broad Institute Genomics Platform"/>
            <consortium name="The Broad Institute Genome Sequencing Center for Infectious Disease"/>
            <person name="Wu L."/>
            <person name="Ma J."/>
        </authorList>
    </citation>
    <scope>NUCLEOTIDE SEQUENCE [LARGE SCALE GENOMIC DNA]</scope>
    <source>
        <strain evidence="8">CGMCC 1.15959</strain>
    </source>
</reference>
<evidence type="ECO:0000256" key="5">
    <source>
        <dbReference type="SAM" id="Phobius"/>
    </source>
</evidence>
<comment type="caution">
    <text evidence="7">The sequence shown here is derived from an EMBL/GenBank/DDBJ whole genome shotgun (WGS) entry which is preliminary data.</text>
</comment>
<dbReference type="RefSeq" id="WP_188645264.1">
    <property type="nucleotide sequence ID" value="NZ_BMKL01000001.1"/>
</dbReference>
<evidence type="ECO:0000313" key="8">
    <source>
        <dbReference type="Proteomes" id="UP000619041"/>
    </source>
</evidence>
<proteinExistence type="predicted"/>
<dbReference type="InterPro" id="IPR013525">
    <property type="entry name" value="ABC2_TM"/>
</dbReference>
<evidence type="ECO:0000256" key="3">
    <source>
        <dbReference type="ARBA" id="ARBA00022989"/>
    </source>
</evidence>
<feature type="transmembrane region" description="Helical" evidence="5">
    <location>
        <begin position="301"/>
        <end position="320"/>
    </location>
</feature>
<evidence type="ECO:0000256" key="1">
    <source>
        <dbReference type="ARBA" id="ARBA00004141"/>
    </source>
</evidence>
<name>A0ABQ1SBX0_9SPHN</name>
<sequence length="402" mass="42535">MNDGTSRLSLAQAAYVVARRDFRAILFSKAFLFFLLGPIFFGGISIGAASITQKAAENRDPPILAVTMSQADTDALVAARDRLDQLIDLPRMERVASNEADPGKVLADTKRNFGAVLAGTLEAPRLIGTPERIERWRGEVALAAAAASGSGTSYPEVALQPTATSGASQKSGRVGTATGALTLLFLLTMLLAGMVMSNLVEEKANKIIEILAAAIPMDAVFLGKLVAMLGVSFVGIAVWGGLASAVALAGGAGIGMLPAPAVGWPLFAVLFLVYFAMAYLLIGSVFLTIGAMAPTVRDVQTLSMPATMLQLGIFFLATYSTSDLGSPVELAATAFPLSSPYAMVSRAAQQPDLWPHLVALAWQALWVSLFVRFGAQLFRRLVMKSGPQGSRSGGRWRWLRAR</sequence>
<keyword evidence="4 5" id="KW-0472">Membrane</keyword>